<comment type="caution">
    <text evidence="2">The sequence shown here is derived from an EMBL/GenBank/DDBJ whole genome shotgun (WGS) entry which is preliminary data.</text>
</comment>
<accession>A0AAV7QHY9</accession>
<dbReference type="Proteomes" id="UP001066276">
    <property type="component" value="Chromosome 6"/>
</dbReference>
<dbReference type="EMBL" id="JANPWB010000010">
    <property type="protein sequence ID" value="KAJ1139102.1"/>
    <property type="molecule type" value="Genomic_DNA"/>
</dbReference>
<dbReference type="AlphaFoldDB" id="A0AAV7QHY9"/>
<evidence type="ECO:0000313" key="3">
    <source>
        <dbReference type="Proteomes" id="UP001066276"/>
    </source>
</evidence>
<proteinExistence type="predicted"/>
<keyword evidence="3" id="KW-1185">Reference proteome</keyword>
<evidence type="ECO:0000313" key="2">
    <source>
        <dbReference type="EMBL" id="KAJ1139102.1"/>
    </source>
</evidence>
<feature type="region of interest" description="Disordered" evidence="1">
    <location>
        <begin position="29"/>
        <end position="68"/>
    </location>
</feature>
<organism evidence="2 3">
    <name type="scientific">Pleurodeles waltl</name>
    <name type="common">Iberian ribbed newt</name>
    <dbReference type="NCBI Taxonomy" id="8319"/>
    <lineage>
        <taxon>Eukaryota</taxon>
        <taxon>Metazoa</taxon>
        <taxon>Chordata</taxon>
        <taxon>Craniata</taxon>
        <taxon>Vertebrata</taxon>
        <taxon>Euteleostomi</taxon>
        <taxon>Amphibia</taxon>
        <taxon>Batrachia</taxon>
        <taxon>Caudata</taxon>
        <taxon>Salamandroidea</taxon>
        <taxon>Salamandridae</taxon>
        <taxon>Pleurodelinae</taxon>
        <taxon>Pleurodeles</taxon>
    </lineage>
</organism>
<protein>
    <submittedName>
        <fullName evidence="2">Uncharacterized protein</fullName>
    </submittedName>
</protein>
<evidence type="ECO:0000256" key="1">
    <source>
        <dbReference type="SAM" id="MobiDB-lite"/>
    </source>
</evidence>
<sequence length="68" mass="7577">MRCGLCRVVSKTPRTRKSIGFQDAEDAGVKRFPGRRGRGSQVVSRTPWTRVSSGFQGRESQRAPARRG</sequence>
<gene>
    <name evidence="2" type="ORF">NDU88_005479</name>
</gene>
<name>A0AAV7QHY9_PLEWA</name>
<feature type="compositionally biased region" description="Polar residues" evidence="1">
    <location>
        <begin position="41"/>
        <end position="55"/>
    </location>
</feature>
<reference evidence="2" key="1">
    <citation type="journal article" date="2022" name="bioRxiv">
        <title>Sequencing and chromosome-scale assembly of the giantPleurodeles waltlgenome.</title>
        <authorList>
            <person name="Brown T."/>
            <person name="Elewa A."/>
            <person name="Iarovenko S."/>
            <person name="Subramanian E."/>
            <person name="Araus A.J."/>
            <person name="Petzold A."/>
            <person name="Susuki M."/>
            <person name="Suzuki K.-i.T."/>
            <person name="Hayashi T."/>
            <person name="Toyoda A."/>
            <person name="Oliveira C."/>
            <person name="Osipova E."/>
            <person name="Leigh N.D."/>
            <person name="Simon A."/>
            <person name="Yun M.H."/>
        </authorList>
    </citation>
    <scope>NUCLEOTIDE SEQUENCE</scope>
    <source>
        <strain evidence="2">20211129_DDA</strain>
        <tissue evidence="2">Liver</tissue>
    </source>
</reference>